<evidence type="ECO:0000313" key="2">
    <source>
        <dbReference type="Proteomes" id="UP000295701"/>
    </source>
</evidence>
<dbReference type="EMBL" id="SNAA01000001">
    <property type="protein sequence ID" value="TDL84064.1"/>
    <property type="molecule type" value="Genomic_DNA"/>
</dbReference>
<protein>
    <submittedName>
        <fullName evidence="1">Uncharacterized protein</fullName>
    </submittedName>
</protein>
<proteinExistence type="predicted"/>
<dbReference type="Proteomes" id="UP000295701">
    <property type="component" value="Unassembled WGS sequence"/>
</dbReference>
<dbReference type="RefSeq" id="WP_133395164.1">
    <property type="nucleotide sequence ID" value="NZ_SNAA01000001.1"/>
</dbReference>
<name>A0A4R6ALE3_9RHOB</name>
<reference evidence="1 2" key="1">
    <citation type="submission" date="2019-03" db="EMBL/GenBank/DDBJ databases">
        <title>Primorskyibacter sp. SS33 isolated from sediments.</title>
        <authorList>
            <person name="Xunke S."/>
        </authorList>
    </citation>
    <scope>NUCLEOTIDE SEQUENCE [LARGE SCALE GENOMIC DNA]</scope>
    <source>
        <strain evidence="1 2">SS33</strain>
    </source>
</reference>
<dbReference type="AlphaFoldDB" id="A0A4R6ALE3"/>
<gene>
    <name evidence="1" type="ORF">E2L08_00910</name>
</gene>
<evidence type="ECO:0000313" key="1">
    <source>
        <dbReference type="EMBL" id="TDL84064.1"/>
    </source>
</evidence>
<sequence length="426" mass="47199">MIAREEWHSFVTDPARAGRHLSNIGKSVGHSSATPVEPSVLAEFLERLSNSDASVELIASIVDLTSSDYIDFCTRQLPPLLDSLANEKVGETAVVGPMLRGNTRWDLTAIGRTSGRLLPTQFVTRLPQRSFALPENALVRWLVDDLTRTVKLVESSIGSKALLPQLSIIREGCEEALRHQWFREVPPPRWLDSPMRLAAQRQRLPAYRLASVLATRRQRYSQKDRTSRWRHILELLAVNWLAPVSDDDLFELFALVMVLDLLEHELGLGAPTQYGLAAPGRDHIALFTAGAGSIRVYFDQSPVSVLGCKSYQLKILDAHDGVRGVGRRPDVMLVHDSPAGRRVIFVEVKKTADGSYISDSVYKALGYISDFRDLWGAETMNPKIVVLFPEGIAPRVQSSIGNQEVVLASAFDRTSLVSSLRASLGL</sequence>
<dbReference type="OrthoDB" id="5242466at2"/>
<accession>A0A4R6ALE3</accession>
<organism evidence="1 2">
    <name type="scientific">Palleronia sediminis</name>
    <dbReference type="NCBI Taxonomy" id="2547833"/>
    <lineage>
        <taxon>Bacteria</taxon>
        <taxon>Pseudomonadati</taxon>
        <taxon>Pseudomonadota</taxon>
        <taxon>Alphaproteobacteria</taxon>
        <taxon>Rhodobacterales</taxon>
        <taxon>Roseobacteraceae</taxon>
        <taxon>Palleronia</taxon>
    </lineage>
</organism>
<comment type="caution">
    <text evidence="1">The sequence shown here is derived from an EMBL/GenBank/DDBJ whole genome shotgun (WGS) entry which is preliminary data.</text>
</comment>
<keyword evidence="2" id="KW-1185">Reference proteome</keyword>